<feature type="transmembrane region" description="Helical" evidence="11">
    <location>
        <begin position="125"/>
        <end position="145"/>
    </location>
</feature>
<dbReference type="GO" id="GO:0016020">
    <property type="term" value="C:membrane"/>
    <property type="evidence" value="ECO:0007669"/>
    <property type="project" value="UniProtKB-SubCell"/>
</dbReference>
<gene>
    <name evidence="13" type="ORF">Pr1d_20980</name>
</gene>
<comment type="subcellular location">
    <subcellularLocation>
        <location evidence="1">Membrane</location>
        <topology evidence="1">Multi-pass membrane protein</topology>
    </subcellularLocation>
</comment>
<dbReference type="GO" id="GO:0048038">
    <property type="term" value="F:quinone binding"/>
    <property type="evidence" value="ECO:0007669"/>
    <property type="project" value="UniProtKB-KW"/>
</dbReference>
<reference evidence="13 14" key="1">
    <citation type="submission" date="2019-08" db="EMBL/GenBank/DDBJ databases">
        <title>Deep-cultivation of Planctomycetes and their phenomic and genomic characterization uncovers novel biology.</title>
        <authorList>
            <person name="Wiegand S."/>
            <person name="Jogler M."/>
            <person name="Boedeker C."/>
            <person name="Pinto D."/>
            <person name="Vollmers J."/>
            <person name="Rivas-Marin E."/>
            <person name="Kohn T."/>
            <person name="Peeters S.H."/>
            <person name="Heuer A."/>
            <person name="Rast P."/>
            <person name="Oberbeckmann S."/>
            <person name="Bunk B."/>
            <person name="Jeske O."/>
            <person name="Meyerdierks A."/>
            <person name="Storesund J.E."/>
            <person name="Kallscheuer N."/>
            <person name="Luecker S."/>
            <person name="Lage O.M."/>
            <person name="Pohl T."/>
            <person name="Merkel B.J."/>
            <person name="Hornburger P."/>
            <person name="Mueller R.-W."/>
            <person name="Bruemmer F."/>
            <person name="Labrenz M."/>
            <person name="Spormann A.M."/>
            <person name="Op den Camp H."/>
            <person name="Overmann J."/>
            <person name="Amann R."/>
            <person name="Jetten M.S.M."/>
            <person name="Mascher T."/>
            <person name="Medema M.H."/>
            <person name="Devos D.P."/>
            <person name="Kaster A.-K."/>
            <person name="Ovreas L."/>
            <person name="Rohde M."/>
            <person name="Galperin M.Y."/>
            <person name="Jogler C."/>
        </authorList>
    </citation>
    <scope>NUCLEOTIDE SEQUENCE [LARGE SCALE GENOMIC DNA]</scope>
    <source>
        <strain evidence="13 14">Pr1d</strain>
    </source>
</reference>
<dbReference type="EMBL" id="CP042913">
    <property type="protein sequence ID" value="QEG34813.1"/>
    <property type="molecule type" value="Genomic_DNA"/>
</dbReference>
<keyword evidence="6" id="KW-0560">Oxidoreductase</keyword>
<dbReference type="RefSeq" id="WP_148073407.1">
    <property type="nucleotide sequence ID" value="NZ_CP042913.1"/>
</dbReference>
<dbReference type="GO" id="GO:0016491">
    <property type="term" value="F:oxidoreductase activity"/>
    <property type="evidence" value="ECO:0007669"/>
    <property type="project" value="UniProtKB-KW"/>
</dbReference>
<evidence type="ECO:0000256" key="8">
    <source>
        <dbReference type="ARBA" id="ARBA00023157"/>
    </source>
</evidence>
<keyword evidence="5 11" id="KW-1133">Transmembrane helix</keyword>
<evidence type="ECO:0000256" key="2">
    <source>
        <dbReference type="ARBA" id="ARBA00006214"/>
    </source>
</evidence>
<dbReference type="InterPro" id="IPR038354">
    <property type="entry name" value="VKOR_sf"/>
</dbReference>
<keyword evidence="14" id="KW-1185">Reference proteome</keyword>
<evidence type="ECO:0000313" key="13">
    <source>
        <dbReference type="EMBL" id="QEG34813.1"/>
    </source>
</evidence>
<dbReference type="Gene3D" id="1.20.1440.130">
    <property type="entry name" value="VKOR domain"/>
    <property type="match status" value="1"/>
</dbReference>
<feature type="domain" description="Vitamin K epoxide reductase" evidence="12">
    <location>
        <begin position="35"/>
        <end position="177"/>
    </location>
</feature>
<feature type="region of interest" description="Disordered" evidence="10">
    <location>
        <begin position="216"/>
        <end position="253"/>
    </location>
</feature>
<evidence type="ECO:0000256" key="7">
    <source>
        <dbReference type="ARBA" id="ARBA00023136"/>
    </source>
</evidence>
<dbReference type="AlphaFoldDB" id="A0A5B9QL57"/>
<evidence type="ECO:0000256" key="5">
    <source>
        <dbReference type="ARBA" id="ARBA00022989"/>
    </source>
</evidence>
<evidence type="ECO:0000259" key="12">
    <source>
        <dbReference type="SMART" id="SM00756"/>
    </source>
</evidence>
<keyword evidence="8" id="KW-1015">Disulfide bond</keyword>
<evidence type="ECO:0000256" key="6">
    <source>
        <dbReference type="ARBA" id="ARBA00023002"/>
    </source>
</evidence>
<keyword evidence="3 11" id="KW-0812">Transmembrane</keyword>
<name>A0A5B9QL57_9BACT</name>
<dbReference type="CDD" id="cd10546">
    <property type="entry name" value="VKOR"/>
    <property type="match status" value="1"/>
</dbReference>
<evidence type="ECO:0000256" key="10">
    <source>
        <dbReference type="SAM" id="MobiDB-lite"/>
    </source>
</evidence>
<dbReference type="KEGG" id="bgok:Pr1d_20980"/>
<dbReference type="PANTHER" id="PTHR34573:SF1">
    <property type="entry name" value="VITAMIN K EPOXIDE REDUCTASE DOMAIN-CONTAINING PROTEIN"/>
    <property type="match status" value="1"/>
</dbReference>
<dbReference type="Pfam" id="PF07884">
    <property type="entry name" value="VKOR"/>
    <property type="match status" value="1"/>
</dbReference>
<dbReference type="InterPro" id="IPR036249">
    <property type="entry name" value="Thioredoxin-like_sf"/>
</dbReference>
<dbReference type="OrthoDB" id="9780147at2"/>
<dbReference type="SMART" id="SM00756">
    <property type="entry name" value="VKc"/>
    <property type="match status" value="1"/>
</dbReference>
<evidence type="ECO:0000256" key="4">
    <source>
        <dbReference type="ARBA" id="ARBA00022719"/>
    </source>
</evidence>
<evidence type="ECO:0000256" key="3">
    <source>
        <dbReference type="ARBA" id="ARBA00022692"/>
    </source>
</evidence>
<sequence length="494" mass="53522">MISTHSVSSTQHSTNNATLRLGAIRWFIQDIKALPGWPVTLVLALCIIVAISASVYLLWTNLTSSPIAGCGSGGGWVDCENVASSPWALWLGVPVSFLALGIYLAMATALVTGSVSWFSRSVRKVSWVVVTTAVFAAGLSAMWFVALQLIVLKHICLYCMIAHTCSLVATVTMLLASPLRAKAMLAAAALSFVGLAVLVVGQVFARPQDMHRIEKFDNPAGSESEQIEFAPPTEGSPAEEALDEKSNDELFQPPTTDNLSATALWPDLVSVYFPSQARVAFPTFLATEMIVDDASVPESANRRIVAIQGGAIKLDVAQWPLVGSNDAKYVFVAMFDYCCPPCRKTYMTVSRARENLDDQLAVICLPVPLNSTCNPSVRVTNPNFEESCELAKLAVAVWRVDPTRFASLHNWMFQGTVVPSYADAKMKAATLVDDKKLDAEIASGIPDRYIAKHVEIYQKVGAGAIPKLMFPRTSIIGEYSSVEGMVDVIRHEAK</sequence>
<evidence type="ECO:0000256" key="11">
    <source>
        <dbReference type="SAM" id="Phobius"/>
    </source>
</evidence>
<accession>A0A5B9QL57</accession>
<feature type="transmembrane region" description="Helical" evidence="11">
    <location>
        <begin position="87"/>
        <end position="113"/>
    </location>
</feature>
<comment type="similarity">
    <text evidence="2">Belongs to the VKOR family.</text>
</comment>
<keyword evidence="4" id="KW-0874">Quinone</keyword>
<dbReference type="InterPro" id="IPR012932">
    <property type="entry name" value="VKOR"/>
</dbReference>
<evidence type="ECO:0000256" key="1">
    <source>
        <dbReference type="ARBA" id="ARBA00004141"/>
    </source>
</evidence>
<feature type="transmembrane region" description="Helical" evidence="11">
    <location>
        <begin position="34"/>
        <end position="59"/>
    </location>
</feature>
<keyword evidence="9" id="KW-0676">Redox-active center</keyword>
<organism evidence="13 14">
    <name type="scientific">Bythopirellula goksoeyrii</name>
    <dbReference type="NCBI Taxonomy" id="1400387"/>
    <lineage>
        <taxon>Bacteria</taxon>
        <taxon>Pseudomonadati</taxon>
        <taxon>Planctomycetota</taxon>
        <taxon>Planctomycetia</taxon>
        <taxon>Pirellulales</taxon>
        <taxon>Lacipirellulaceae</taxon>
        <taxon>Bythopirellula</taxon>
    </lineage>
</organism>
<evidence type="ECO:0000256" key="9">
    <source>
        <dbReference type="ARBA" id="ARBA00023284"/>
    </source>
</evidence>
<keyword evidence="7 11" id="KW-0472">Membrane</keyword>
<protein>
    <submittedName>
        <fullName evidence="13">Vitamin K epoxide reductase family protein</fullName>
    </submittedName>
</protein>
<dbReference type="PANTHER" id="PTHR34573">
    <property type="entry name" value="VKC DOMAIN-CONTAINING PROTEIN"/>
    <property type="match status" value="1"/>
</dbReference>
<dbReference type="SUPFAM" id="SSF52833">
    <property type="entry name" value="Thioredoxin-like"/>
    <property type="match status" value="1"/>
</dbReference>
<feature type="transmembrane region" description="Helical" evidence="11">
    <location>
        <begin position="151"/>
        <end position="176"/>
    </location>
</feature>
<evidence type="ECO:0000313" key="14">
    <source>
        <dbReference type="Proteomes" id="UP000323917"/>
    </source>
</evidence>
<feature type="transmembrane region" description="Helical" evidence="11">
    <location>
        <begin position="183"/>
        <end position="205"/>
    </location>
</feature>
<dbReference type="Proteomes" id="UP000323917">
    <property type="component" value="Chromosome"/>
</dbReference>
<dbReference type="Gene3D" id="3.40.30.10">
    <property type="entry name" value="Glutaredoxin"/>
    <property type="match status" value="1"/>
</dbReference>
<proteinExistence type="inferred from homology"/>